<evidence type="ECO:0000256" key="1">
    <source>
        <dbReference type="SAM" id="MobiDB-lite"/>
    </source>
</evidence>
<evidence type="ECO:0000259" key="2">
    <source>
        <dbReference type="Pfam" id="PF04059"/>
    </source>
</evidence>
<dbReference type="Gene3D" id="3.40.220.10">
    <property type="entry name" value="Leucine Aminopeptidase, subunit E, domain 1"/>
    <property type="match status" value="1"/>
</dbReference>
<dbReference type="OrthoDB" id="10310221at2759"/>
<dbReference type="InterPro" id="IPR035979">
    <property type="entry name" value="RBD_domain_sf"/>
</dbReference>
<dbReference type="Proteomes" id="UP000604046">
    <property type="component" value="Unassembled WGS sequence"/>
</dbReference>
<keyword evidence="4" id="KW-1185">Reference proteome</keyword>
<dbReference type="Gene3D" id="3.30.70.330">
    <property type="match status" value="1"/>
</dbReference>
<dbReference type="EMBL" id="CAJNDS010001112">
    <property type="protein sequence ID" value="CAE7247521.1"/>
    <property type="molecule type" value="Genomic_DNA"/>
</dbReference>
<dbReference type="AlphaFoldDB" id="A0A812LIG2"/>
<comment type="caution">
    <text evidence="3">The sequence shown here is derived from an EMBL/GenBank/DDBJ whole genome shotgun (WGS) entry which is preliminary data.</text>
</comment>
<dbReference type="Pfam" id="PF04059">
    <property type="entry name" value="RRM_2"/>
    <property type="match status" value="1"/>
</dbReference>
<dbReference type="SUPFAM" id="SSF54928">
    <property type="entry name" value="RNA-binding domain, RBD"/>
    <property type="match status" value="1"/>
</dbReference>
<dbReference type="InterPro" id="IPR012677">
    <property type="entry name" value="Nucleotide-bd_a/b_plait_sf"/>
</dbReference>
<evidence type="ECO:0000313" key="4">
    <source>
        <dbReference type="Proteomes" id="UP000604046"/>
    </source>
</evidence>
<feature type="domain" description="Mei2-like C-terminal RNA recognition motif" evidence="2">
    <location>
        <begin position="64"/>
        <end position="126"/>
    </location>
</feature>
<dbReference type="GO" id="GO:0003676">
    <property type="term" value="F:nucleic acid binding"/>
    <property type="evidence" value="ECO:0007669"/>
    <property type="project" value="InterPro"/>
</dbReference>
<protein>
    <submittedName>
        <fullName evidence="3">ML1 protein</fullName>
    </submittedName>
</protein>
<dbReference type="InterPro" id="IPR043472">
    <property type="entry name" value="Macro_dom-like"/>
</dbReference>
<organism evidence="3 4">
    <name type="scientific">Symbiodinium natans</name>
    <dbReference type="NCBI Taxonomy" id="878477"/>
    <lineage>
        <taxon>Eukaryota</taxon>
        <taxon>Sar</taxon>
        <taxon>Alveolata</taxon>
        <taxon>Dinophyceae</taxon>
        <taxon>Suessiales</taxon>
        <taxon>Symbiodiniaceae</taxon>
        <taxon>Symbiodinium</taxon>
    </lineage>
</organism>
<name>A0A812LIG2_9DINO</name>
<reference evidence="3" key="1">
    <citation type="submission" date="2021-02" db="EMBL/GenBank/DDBJ databases">
        <authorList>
            <person name="Dougan E. K."/>
            <person name="Rhodes N."/>
            <person name="Thang M."/>
            <person name="Chan C."/>
        </authorList>
    </citation>
    <scope>NUCLEOTIDE SEQUENCE</scope>
</reference>
<dbReference type="InterPro" id="IPR007201">
    <property type="entry name" value="Mei2-like_Rrm_C"/>
</dbReference>
<feature type="region of interest" description="Disordered" evidence="1">
    <location>
        <begin position="463"/>
        <end position="498"/>
    </location>
</feature>
<sequence length="498" mass="55450">MDAPWHMMGGNVVVKNTFLHATTSAGARRRASSYPRDNCVIPAMPCSESSGTGPAFSAEMCGQTSMVLRNIPKSFTRSMLCDLLEEHRCLEEVDFLYLPIRHRDGRCLGYAFINFTTSAAALSFRGHFHHMELPCSLGSCPEGTSLRAGAGPAVVLVVHANTQMQNLEELLAKYTDSPILHPRVPEWLKPILLENGRQVPFPLPTRPVEPPELARWVQRWLQAKFLFQFPVDTVRRARLDAAGPVVYRIARGLKRLFDKSFELVEGGVDRNGKGFSVVACPVARNLVNMDVGAQGAVRRAGGRELEEAIAQLQRHWEPVPVTFVTGGQLSEKVALTLTEIPSTVLRVFQNFQSDEEDRHMALMSWLDRLHDELLSAVRAAGHRTLAMPTLCTGGIGIPVQFVGVAAARSVYRDFLANPADPLRVRICCFEPGHLHMVRAIKDEIVDNFYRPESAEDLVALLQRSNRDGRPPSPNEACRWRPSSSTTLDLGEEFRRPSR</sequence>
<accession>A0A812LIG2</accession>
<proteinExistence type="predicted"/>
<dbReference type="SUPFAM" id="SSF52949">
    <property type="entry name" value="Macro domain-like"/>
    <property type="match status" value="1"/>
</dbReference>
<evidence type="ECO:0000313" key="3">
    <source>
        <dbReference type="EMBL" id="CAE7247521.1"/>
    </source>
</evidence>
<gene>
    <name evidence="3" type="primary">ML1</name>
    <name evidence="3" type="ORF">SNAT2548_LOCUS11869</name>
</gene>